<dbReference type="GO" id="GO:0005524">
    <property type="term" value="F:ATP binding"/>
    <property type="evidence" value="ECO:0007669"/>
    <property type="project" value="UniProtKB-UniRule"/>
</dbReference>
<keyword evidence="3 6" id="KW-0547">Nucleotide-binding</keyword>
<dbReference type="FunFam" id="1.10.510.10:FF:000157">
    <property type="entry name" value="Ribosomal protein S6 kinase"/>
    <property type="match status" value="1"/>
</dbReference>
<dbReference type="InterPro" id="IPR008271">
    <property type="entry name" value="Ser/Thr_kinase_AS"/>
</dbReference>
<evidence type="ECO:0000256" key="2">
    <source>
        <dbReference type="ARBA" id="ARBA00022679"/>
    </source>
</evidence>
<evidence type="ECO:0000256" key="7">
    <source>
        <dbReference type="RuleBase" id="RU000304"/>
    </source>
</evidence>
<dbReference type="EMBL" id="KQ243437">
    <property type="protein sequence ID" value="KNC75759.1"/>
    <property type="molecule type" value="Genomic_DNA"/>
</dbReference>
<reference evidence="10 11" key="1">
    <citation type="submission" date="2011-02" db="EMBL/GenBank/DDBJ databases">
        <title>The Genome Sequence of Sphaeroforma arctica JP610.</title>
        <authorList>
            <consortium name="The Broad Institute Genome Sequencing Platform"/>
            <person name="Russ C."/>
            <person name="Cuomo C."/>
            <person name="Young S.K."/>
            <person name="Zeng Q."/>
            <person name="Gargeya S."/>
            <person name="Alvarado L."/>
            <person name="Berlin A."/>
            <person name="Chapman S.B."/>
            <person name="Chen Z."/>
            <person name="Freedman E."/>
            <person name="Gellesch M."/>
            <person name="Goldberg J."/>
            <person name="Griggs A."/>
            <person name="Gujja S."/>
            <person name="Heilman E."/>
            <person name="Heiman D."/>
            <person name="Howarth C."/>
            <person name="Mehta T."/>
            <person name="Neiman D."/>
            <person name="Pearson M."/>
            <person name="Roberts A."/>
            <person name="Saif S."/>
            <person name="Shea T."/>
            <person name="Shenoy N."/>
            <person name="Sisk P."/>
            <person name="Stolte C."/>
            <person name="Sykes S."/>
            <person name="White J."/>
            <person name="Yandava C."/>
            <person name="Burger G."/>
            <person name="Gray M.W."/>
            <person name="Holland P.W.H."/>
            <person name="King N."/>
            <person name="Lang F.B.F."/>
            <person name="Roger A.J."/>
            <person name="Ruiz-Trillo I."/>
            <person name="Haas B."/>
            <person name="Nusbaum C."/>
            <person name="Birren B."/>
        </authorList>
    </citation>
    <scope>NUCLEOTIDE SEQUENCE [LARGE SCALE GENOMIC DNA]</scope>
    <source>
        <strain evidence="10 11">JP610</strain>
    </source>
</reference>
<feature type="region of interest" description="Disordered" evidence="8">
    <location>
        <begin position="333"/>
        <end position="358"/>
    </location>
</feature>
<feature type="domain" description="Protein kinase" evidence="9">
    <location>
        <begin position="18"/>
        <end position="278"/>
    </location>
</feature>
<comment type="similarity">
    <text evidence="7">Belongs to the protein kinase superfamily.</text>
</comment>
<keyword evidence="11" id="KW-1185">Reference proteome</keyword>
<dbReference type="RefSeq" id="XP_014149661.1">
    <property type="nucleotide sequence ID" value="XM_014294186.1"/>
</dbReference>
<evidence type="ECO:0000259" key="9">
    <source>
        <dbReference type="PROSITE" id="PS50011"/>
    </source>
</evidence>
<dbReference type="InterPro" id="IPR050205">
    <property type="entry name" value="CDPK_Ser/Thr_kinases"/>
</dbReference>
<protein>
    <submittedName>
        <fullName evidence="10">Serine/threonine protein kinase</fullName>
    </submittedName>
</protein>
<accession>A0A0L0FG59</accession>
<dbReference type="Gene3D" id="1.10.510.10">
    <property type="entry name" value="Transferase(Phosphotransferase) domain 1"/>
    <property type="match status" value="1"/>
</dbReference>
<evidence type="ECO:0000256" key="6">
    <source>
        <dbReference type="PROSITE-ProRule" id="PRU10141"/>
    </source>
</evidence>
<keyword evidence="5 6" id="KW-0067">ATP-binding</keyword>
<dbReference type="PROSITE" id="PS00108">
    <property type="entry name" value="PROTEIN_KINASE_ST"/>
    <property type="match status" value="1"/>
</dbReference>
<evidence type="ECO:0000256" key="3">
    <source>
        <dbReference type="ARBA" id="ARBA00022741"/>
    </source>
</evidence>
<keyword evidence="1 7" id="KW-0723">Serine/threonine-protein kinase</keyword>
<evidence type="ECO:0000256" key="1">
    <source>
        <dbReference type="ARBA" id="ARBA00022527"/>
    </source>
</evidence>
<dbReference type="GO" id="GO:0004674">
    <property type="term" value="F:protein serine/threonine kinase activity"/>
    <property type="evidence" value="ECO:0007669"/>
    <property type="project" value="UniProtKB-KW"/>
</dbReference>
<dbReference type="GeneID" id="25912226"/>
<dbReference type="InterPro" id="IPR000719">
    <property type="entry name" value="Prot_kinase_dom"/>
</dbReference>
<feature type="binding site" evidence="6">
    <location>
        <position position="47"/>
    </location>
    <ligand>
        <name>ATP</name>
        <dbReference type="ChEBI" id="CHEBI:30616"/>
    </ligand>
</feature>
<evidence type="ECO:0000313" key="11">
    <source>
        <dbReference type="Proteomes" id="UP000054560"/>
    </source>
</evidence>
<dbReference type="Pfam" id="PF00069">
    <property type="entry name" value="Pkinase"/>
    <property type="match status" value="1"/>
</dbReference>
<feature type="compositionally biased region" description="Polar residues" evidence="8">
    <location>
        <begin position="340"/>
        <end position="352"/>
    </location>
</feature>
<dbReference type="Gene3D" id="3.30.200.20">
    <property type="entry name" value="Phosphorylase Kinase, domain 1"/>
    <property type="match status" value="1"/>
</dbReference>
<dbReference type="InterPro" id="IPR011009">
    <property type="entry name" value="Kinase-like_dom_sf"/>
</dbReference>
<evidence type="ECO:0000256" key="8">
    <source>
        <dbReference type="SAM" id="MobiDB-lite"/>
    </source>
</evidence>
<keyword evidence="4 10" id="KW-0418">Kinase</keyword>
<dbReference type="STRING" id="667725.A0A0L0FG59"/>
<dbReference type="PROSITE" id="PS50011">
    <property type="entry name" value="PROTEIN_KINASE_DOM"/>
    <property type="match status" value="1"/>
</dbReference>
<dbReference type="SUPFAM" id="SSF56112">
    <property type="entry name" value="Protein kinase-like (PK-like)"/>
    <property type="match status" value="1"/>
</dbReference>
<proteinExistence type="inferred from homology"/>
<dbReference type="AlphaFoldDB" id="A0A0L0FG59"/>
<evidence type="ECO:0000256" key="5">
    <source>
        <dbReference type="ARBA" id="ARBA00022840"/>
    </source>
</evidence>
<dbReference type="OrthoDB" id="6764942at2759"/>
<gene>
    <name evidence="10" type="ORF">SARC_11722</name>
</gene>
<name>A0A0L0FG59_9EUKA</name>
<sequence>MCTYLSGLKTFRSPILSQITNESLGRGSFSVCYKCLERSSGKFYAVKIISKASRVGSPVAVEIENLRKCLGFKHVVQLHETLDDDEYDYMVMELLKGGELFDRIKSKTKFTELAAAEVMAKIVEAVKSIHAIHIAHRDIKPENLLYDSESDSSELKLIDFGFSKSVEDGSLPLKTPCFTAAYAAPEVLKNDGEYDMSCDLWSVGVIMYTLLCGYPPFNVRKKSDSALYDTIVSNGEFKFKDEDWRDVSSAARDLIQRFLDVVPSRRISAKEALAHPWFNEIRARSNKRKLMALPSSNFLDAASVTDNIEAYRKIIPKLQMSGVKDSAIAKRRKLKHLSESGESGTEGNTPTKLDTKPQ</sequence>
<organism evidence="10 11">
    <name type="scientific">Sphaeroforma arctica JP610</name>
    <dbReference type="NCBI Taxonomy" id="667725"/>
    <lineage>
        <taxon>Eukaryota</taxon>
        <taxon>Ichthyosporea</taxon>
        <taxon>Ichthyophonida</taxon>
        <taxon>Sphaeroforma</taxon>
    </lineage>
</organism>
<dbReference type="Proteomes" id="UP000054560">
    <property type="component" value="Unassembled WGS sequence"/>
</dbReference>
<dbReference type="InterPro" id="IPR017441">
    <property type="entry name" value="Protein_kinase_ATP_BS"/>
</dbReference>
<dbReference type="PROSITE" id="PS00107">
    <property type="entry name" value="PROTEIN_KINASE_ATP"/>
    <property type="match status" value="1"/>
</dbReference>
<dbReference type="eggNOG" id="KOG0603">
    <property type="taxonomic scope" value="Eukaryota"/>
</dbReference>
<dbReference type="SMART" id="SM00220">
    <property type="entry name" value="S_TKc"/>
    <property type="match status" value="1"/>
</dbReference>
<dbReference type="PANTHER" id="PTHR24349">
    <property type="entry name" value="SERINE/THREONINE-PROTEIN KINASE"/>
    <property type="match status" value="1"/>
</dbReference>
<dbReference type="CDD" id="cd05117">
    <property type="entry name" value="STKc_CAMK"/>
    <property type="match status" value="1"/>
</dbReference>
<evidence type="ECO:0000313" key="10">
    <source>
        <dbReference type="EMBL" id="KNC75759.1"/>
    </source>
</evidence>
<keyword evidence="2" id="KW-0808">Transferase</keyword>
<evidence type="ECO:0000256" key="4">
    <source>
        <dbReference type="ARBA" id="ARBA00022777"/>
    </source>
</evidence>